<sequence length="96" mass="10206">MEVAAAVRAIESTVIASQGAIARYFDGPIANAQLRAELEGIWQALKVISSAIDADGVNVRGPIYLPSRETLEGIVARAAQLAAEEAASRTSKRRKK</sequence>
<evidence type="ECO:0000313" key="1">
    <source>
        <dbReference type="EMBL" id="GAA1790642.1"/>
    </source>
</evidence>
<gene>
    <name evidence="1" type="ORF">GCM10009768_19570</name>
</gene>
<evidence type="ECO:0000313" key="2">
    <source>
        <dbReference type="Proteomes" id="UP001500851"/>
    </source>
</evidence>
<protein>
    <submittedName>
        <fullName evidence="1">Uncharacterized protein</fullName>
    </submittedName>
</protein>
<comment type="caution">
    <text evidence="1">The sequence shown here is derived from an EMBL/GenBank/DDBJ whole genome shotgun (WGS) entry which is preliminary data.</text>
</comment>
<dbReference type="Proteomes" id="UP001500851">
    <property type="component" value="Unassembled WGS sequence"/>
</dbReference>
<keyword evidence="2" id="KW-1185">Reference proteome</keyword>
<name>A0ABN2LJG9_9MICO</name>
<organism evidence="1 2">
    <name type="scientific">Leucobacter iarius</name>
    <dbReference type="NCBI Taxonomy" id="333963"/>
    <lineage>
        <taxon>Bacteria</taxon>
        <taxon>Bacillati</taxon>
        <taxon>Actinomycetota</taxon>
        <taxon>Actinomycetes</taxon>
        <taxon>Micrococcales</taxon>
        <taxon>Microbacteriaceae</taxon>
        <taxon>Leucobacter</taxon>
    </lineage>
</organism>
<accession>A0ABN2LJG9</accession>
<dbReference type="EMBL" id="BAAAOB010000002">
    <property type="protein sequence ID" value="GAA1790642.1"/>
    <property type="molecule type" value="Genomic_DNA"/>
</dbReference>
<dbReference type="RefSeq" id="WP_344031856.1">
    <property type="nucleotide sequence ID" value="NZ_BAAAOB010000002.1"/>
</dbReference>
<proteinExistence type="predicted"/>
<reference evidence="1 2" key="1">
    <citation type="journal article" date="2019" name="Int. J. Syst. Evol. Microbiol.">
        <title>The Global Catalogue of Microorganisms (GCM) 10K type strain sequencing project: providing services to taxonomists for standard genome sequencing and annotation.</title>
        <authorList>
            <consortium name="The Broad Institute Genomics Platform"/>
            <consortium name="The Broad Institute Genome Sequencing Center for Infectious Disease"/>
            <person name="Wu L."/>
            <person name="Ma J."/>
        </authorList>
    </citation>
    <scope>NUCLEOTIDE SEQUENCE [LARGE SCALE GENOMIC DNA]</scope>
    <source>
        <strain evidence="1 2">JCM 14736</strain>
    </source>
</reference>